<dbReference type="OrthoDB" id="4990683at2"/>
<accession>A0A1H8ARR4</accession>
<dbReference type="EMBL" id="SOFF01000031">
    <property type="protein sequence ID" value="TFB88611.1"/>
    <property type="molecule type" value="Genomic_DNA"/>
</dbReference>
<proteinExistence type="predicted"/>
<organism evidence="1 2">
    <name type="scientific">Cryobacterium luteum</name>
    <dbReference type="NCBI Taxonomy" id="1424661"/>
    <lineage>
        <taxon>Bacteria</taxon>
        <taxon>Bacillati</taxon>
        <taxon>Actinomycetota</taxon>
        <taxon>Actinomycetes</taxon>
        <taxon>Micrococcales</taxon>
        <taxon>Microbacteriaceae</taxon>
        <taxon>Cryobacterium</taxon>
    </lineage>
</organism>
<reference evidence="1 2" key="1">
    <citation type="submission" date="2019-03" db="EMBL/GenBank/DDBJ databases">
        <title>Genomics of glacier-inhabiting Cryobacterium strains.</title>
        <authorList>
            <person name="Liu Q."/>
            <person name="Xin Y.-H."/>
        </authorList>
    </citation>
    <scope>NUCLEOTIDE SEQUENCE [LARGE SCALE GENOMIC DNA]</scope>
    <source>
        <strain evidence="1 2">Hh15</strain>
    </source>
</reference>
<dbReference type="AlphaFoldDB" id="A0A1H8ARR4"/>
<dbReference type="Proteomes" id="UP000297654">
    <property type="component" value="Unassembled WGS sequence"/>
</dbReference>
<dbReference type="STRING" id="1424661.SAMN05216281_101301"/>
<keyword evidence="2" id="KW-1185">Reference proteome</keyword>
<protein>
    <submittedName>
        <fullName evidence="1">Uncharacterized protein</fullName>
    </submittedName>
</protein>
<gene>
    <name evidence="1" type="ORF">E3O10_12595</name>
</gene>
<name>A0A1H8ARR4_9MICO</name>
<sequence>MLGTLDAQGVFIYAEDDPVSPWSDYMNKGTRSISDQLAKSRFTPAASAAVRDEIFGTPFVEADRLALQAQGAVVVRTDTGWTEMYYATYHSLNNVQGLPQAGWYPIAGKLPSFHVRKGGPQNGGNSTWTVLNSIWGPPSISRGVGGFNFGALTIAQTGLYHVSAAYQIANNNVDGRRSIQVSRNTTSPDAAGMILKSELYGLSAIGTAFARLTTGDVLRVMNLVGNASAIGATDGDTYFDVNYLSPA</sequence>
<comment type="caution">
    <text evidence="1">The sequence shown here is derived from an EMBL/GenBank/DDBJ whole genome shotgun (WGS) entry which is preliminary data.</text>
</comment>
<evidence type="ECO:0000313" key="2">
    <source>
        <dbReference type="Proteomes" id="UP000297654"/>
    </source>
</evidence>
<evidence type="ECO:0000313" key="1">
    <source>
        <dbReference type="EMBL" id="TFB88611.1"/>
    </source>
</evidence>
<dbReference type="RefSeq" id="WP_092106518.1">
    <property type="nucleotide sequence ID" value="NZ_FOCN01000001.1"/>
</dbReference>